<sequence length="75" mass="8492">MPDVASLALQHRCIIRGIAVGIQQLLRELVRFVNSKNIQPYVQKTFGFSREEVLEAFDYLQAGRHIGKVGIDISH</sequence>
<dbReference type="Proteomes" id="UP001259832">
    <property type="component" value="Unassembled WGS sequence"/>
</dbReference>
<accession>A0AAD9GC40</accession>
<name>A0AAD9GC40_9STRA</name>
<evidence type="ECO:0000313" key="1">
    <source>
        <dbReference type="EMBL" id="KAK1935592.1"/>
    </source>
</evidence>
<protein>
    <submittedName>
        <fullName evidence="1">Zinc-type alcohol dehydrogenase-like protein</fullName>
    </submittedName>
</protein>
<reference evidence="1" key="1">
    <citation type="submission" date="2023-08" db="EMBL/GenBank/DDBJ databases">
        <title>Reference Genome Resource for the Citrus Pathogen Phytophthora citrophthora.</title>
        <authorList>
            <person name="Moller H."/>
            <person name="Coetzee B."/>
            <person name="Rose L.J."/>
            <person name="Van Niekerk J.M."/>
        </authorList>
    </citation>
    <scope>NUCLEOTIDE SEQUENCE</scope>
    <source>
        <strain evidence="1">STE-U-9442</strain>
    </source>
</reference>
<organism evidence="1 2">
    <name type="scientific">Phytophthora citrophthora</name>
    <dbReference type="NCBI Taxonomy" id="4793"/>
    <lineage>
        <taxon>Eukaryota</taxon>
        <taxon>Sar</taxon>
        <taxon>Stramenopiles</taxon>
        <taxon>Oomycota</taxon>
        <taxon>Peronosporomycetes</taxon>
        <taxon>Peronosporales</taxon>
        <taxon>Peronosporaceae</taxon>
        <taxon>Phytophthora</taxon>
    </lineage>
</organism>
<comment type="caution">
    <text evidence="1">The sequence shown here is derived from an EMBL/GenBank/DDBJ whole genome shotgun (WGS) entry which is preliminary data.</text>
</comment>
<dbReference type="AlphaFoldDB" id="A0AAD9GC40"/>
<dbReference type="PANTHER" id="PTHR45033:SF2">
    <property type="entry name" value="ZINC-TYPE ALCOHOL DEHYDROGENASE-LIKE PROTEIN C1773.06C"/>
    <property type="match status" value="1"/>
</dbReference>
<dbReference type="EMBL" id="JASMQC010000022">
    <property type="protein sequence ID" value="KAK1935592.1"/>
    <property type="molecule type" value="Genomic_DNA"/>
</dbReference>
<gene>
    <name evidence="1" type="ORF">P3T76_010287</name>
</gene>
<dbReference type="Gene3D" id="3.90.180.10">
    <property type="entry name" value="Medium-chain alcohol dehydrogenases, catalytic domain"/>
    <property type="match status" value="1"/>
</dbReference>
<dbReference type="InterPro" id="IPR052711">
    <property type="entry name" value="Zinc_ADH-like"/>
</dbReference>
<dbReference type="PANTHER" id="PTHR45033">
    <property type="match status" value="1"/>
</dbReference>
<evidence type="ECO:0000313" key="2">
    <source>
        <dbReference type="Proteomes" id="UP001259832"/>
    </source>
</evidence>
<proteinExistence type="predicted"/>
<keyword evidence="2" id="KW-1185">Reference proteome</keyword>
<dbReference type="Pfam" id="PF13602">
    <property type="entry name" value="ADH_zinc_N_2"/>
    <property type="match status" value="1"/>
</dbReference>